<evidence type="ECO:0000313" key="2">
    <source>
        <dbReference type="Proteomes" id="UP000004535"/>
    </source>
</evidence>
<comment type="caution">
    <text evidence="1">The sequence shown here is derived from an EMBL/GenBank/DDBJ whole genome shotgun (WGS) entry which is preliminary data.</text>
</comment>
<dbReference type="Proteomes" id="UP000004535">
    <property type="component" value="Unassembled WGS sequence"/>
</dbReference>
<evidence type="ECO:0000313" key="1">
    <source>
        <dbReference type="EMBL" id="EEE09645.1"/>
    </source>
</evidence>
<dbReference type="EMBL" id="ACFC01000001">
    <property type="protein sequence ID" value="EEE09645.1"/>
    <property type="molecule type" value="Genomic_DNA"/>
</dbReference>
<proteinExistence type="predicted"/>
<protein>
    <submittedName>
        <fullName evidence="1">Uncharacterized protein</fullName>
    </submittedName>
</protein>
<reference evidence="1 2" key="1">
    <citation type="journal article" date="2012" name="J. Bacteriol.">
        <title>Draft Genome Sequence Determination for Cystic Fibrosis and Chronic Granulomatous Disease Burkholderia multivorans Isolates.</title>
        <authorList>
            <person name="Varga J.J."/>
            <person name="Losada L."/>
            <person name="Zelazny A.M."/>
            <person name="Brinkac L."/>
            <person name="Harkins D."/>
            <person name="Radune D."/>
            <person name="Hostetler J."/>
            <person name="Sampaio E.P."/>
            <person name="Ronning C.M."/>
            <person name="Nierman W.C."/>
            <person name="Greenberg D.E."/>
            <person name="Holland S.M."/>
            <person name="Goldberg J.B."/>
        </authorList>
    </citation>
    <scope>NUCLEOTIDE SEQUENCE [LARGE SCALE GENOMIC DNA]</scope>
    <source>
        <strain evidence="1 2">CGD2</strain>
    </source>
</reference>
<gene>
    <name evidence="1" type="ORF">BURMUCGD2_5018</name>
</gene>
<accession>B9BIW2</accession>
<organism evidence="1 2">
    <name type="scientific">Burkholderia multivorans CGD2</name>
    <dbReference type="NCBI Taxonomy" id="513052"/>
    <lineage>
        <taxon>Bacteria</taxon>
        <taxon>Pseudomonadati</taxon>
        <taxon>Pseudomonadota</taxon>
        <taxon>Betaproteobacteria</taxon>
        <taxon>Burkholderiales</taxon>
        <taxon>Burkholderiaceae</taxon>
        <taxon>Burkholderia</taxon>
        <taxon>Burkholderia cepacia complex</taxon>
    </lineage>
</organism>
<sequence>MVLRRQANGELTRRMHARDVERAPATVLVVSAGIEAPRIRRDGG</sequence>
<dbReference type="AlphaFoldDB" id="B9BIW2"/>
<name>B9BIW2_9BURK</name>